<dbReference type="PANTHER" id="PTHR45653">
    <property type="entry name" value="DEDICATOR OF CYTOKINESIS"/>
    <property type="match status" value="1"/>
</dbReference>
<dbReference type="Gene3D" id="3.40.390.10">
    <property type="entry name" value="Collagenase (Catalytic Domain)"/>
    <property type="match status" value="1"/>
</dbReference>
<evidence type="ECO:0000313" key="13">
    <source>
        <dbReference type="EMBL" id="CAB0001263.1"/>
    </source>
</evidence>
<dbReference type="SUPFAM" id="SSF57552">
    <property type="entry name" value="Blood coagulation inhibitor (disintegrin)"/>
    <property type="match status" value="1"/>
</dbReference>
<evidence type="ECO:0000256" key="3">
    <source>
        <dbReference type="ARBA" id="ARBA00022553"/>
    </source>
</evidence>
<feature type="domain" description="DOCKER" evidence="12">
    <location>
        <begin position="2182"/>
        <end position="2566"/>
    </location>
</feature>
<dbReference type="InterPro" id="IPR032376">
    <property type="entry name" value="DOCK_N"/>
</dbReference>
<dbReference type="FunFam" id="3.40.390.10:FF:000002">
    <property type="entry name" value="Disintegrin and metalloproteinase domain-containing protein 22"/>
    <property type="match status" value="1"/>
</dbReference>
<accession>A0A6H5GDT4</accession>
<feature type="compositionally biased region" description="Polar residues" evidence="8">
    <location>
        <begin position="2540"/>
        <end position="2552"/>
    </location>
</feature>
<dbReference type="PROSITE" id="PS50214">
    <property type="entry name" value="DISINTEGRIN_2"/>
    <property type="match status" value="1"/>
</dbReference>
<feature type="region of interest" description="Disordered" evidence="8">
    <location>
        <begin position="606"/>
        <end position="634"/>
    </location>
</feature>
<evidence type="ECO:0008006" key="15">
    <source>
        <dbReference type="Google" id="ProtNLM"/>
    </source>
</evidence>
<feature type="region of interest" description="Disordered" evidence="8">
    <location>
        <begin position="2357"/>
        <end position="2432"/>
    </location>
</feature>
<dbReference type="EMBL" id="CADCXU010010456">
    <property type="protein sequence ID" value="CAB0001263.1"/>
    <property type="molecule type" value="Genomic_DNA"/>
</dbReference>
<dbReference type="PROSITE" id="PS50215">
    <property type="entry name" value="ADAM_MEPRO"/>
    <property type="match status" value="1"/>
</dbReference>
<gene>
    <name evidence="13" type="ORF">NTEN_LOCUS7050</name>
</gene>
<evidence type="ECO:0000313" key="14">
    <source>
        <dbReference type="Proteomes" id="UP000479000"/>
    </source>
</evidence>
<dbReference type="InterPro" id="IPR056372">
    <property type="entry name" value="TPR_DOCK"/>
</dbReference>
<dbReference type="PANTHER" id="PTHR45653:SF10">
    <property type="entry name" value="MYOBLAST CITY, ISOFORM B"/>
    <property type="match status" value="1"/>
</dbReference>
<feature type="compositionally biased region" description="Basic and acidic residues" evidence="8">
    <location>
        <begin position="2465"/>
        <end position="2475"/>
    </location>
</feature>
<evidence type="ECO:0000259" key="11">
    <source>
        <dbReference type="PROSITE" id="PS51650"/>
    </source>
</evidence>
<dbReference type="Gene3D" id="4.10.70.10">
    <property type="entry name" value="Disintegrin domain"/>
    <property type="match status" value="1"/>
</dbReference>
<feature type="compositionally biased region" description="Basic and acidic residues" evidence="8">
    <location>
        <begin position="2404"/>
        <end position="2414"/>
    </location>
</feature>
<dbReference type="GO" id="GO:0004222">
    <property type="term" value="F:metalloendopeptidase activity"/>
    <property type="evidence" value="ECO:0007669"/>
    <property type="project" value="InterPro"/>
</dbReference>
<feature type="binding site" evidence="6">
    <location>
        <position position="392"/>
    </location>
    <ligand>
        <name>Zn(2+)</name>
        <dbReference type="ChEBI" id="CHEBI:29105"/>
        <note>catalytic</note>
    </ligand>
</feature>
<dbReference type="Pfam" id="PF23554">
    <property type="entry name" value="TPR_DOCK"/>
    <property type="match status" value="2"/>
</dbReference>
<evidence type="ECO:0000256" key="1">
    <source>
        <dbReference type="ARBA" id="ARBA00004496"/>
    </source>
</evidence>
<dbReference type="PROSITE" id="PS51650">
    <property type="entry name" value="C2_DOCK"/>
    <property type="match status" value="1"/>
</dbReference>
<feature type="non-terminal residue" evidence="13">
    <location>
        <position position="1"/>
    </location>
</feature>
<feature type="domain" description="Peptidase M12B" evidence="10">
    <location>
        <begin position="254"/>
        <end position="458"/>
    </location>
</feature>
<feature type="region of interest" description="Disordered" evidence="8">
    <location>
        <begin position="784"/>
        <end position="818"/>
    </location>
</feature>
<feature type="compositionally biased region" description="Low complexity" evidence="8">
    <location>
        <begin position="2498"/>
        <end position="2514"/>
    </location>
</feature>
<keyword evidence="2" id="KW-0963">Cytoplasm</keyword>
<comment type="caution">
    <text evidence="6">Lacks conserved residue(s) required for the propagation of feature annotation.</text>
</comment>
<evidence type="ECO:0000256" key="7">
    <source>
        <dbReference type="PROSITE-ProRule" id="PRU00983"/>
    </source>
</evidence>
<keyword evidence="4" id="KW-0344">Guanine-nucleotide releasing factor</keyword>
<dbReference type="GO" id="GO:0007264">
    <property type="term" value="P:small GTPase-mediated signal transduction"/>
    <property type="evidence" value="ECO:0007669"/>
    <property type="project" value="InterPro"/>
</dbReference>
<dbReference type="InterPro" id="IPR043161">
    <property type="entry name" value="DOCK_C_lobe_A"/>
</dbReference>
<dbReference type="FunFam" id="1.25.40.410:FF:000003">
    <property type="entry name" value="Dedicator of cytokinesis protein 4"/>
    <property type="match status" value="1"/>
</dbReference>
<feature type="compositionally biased region" description="Polar residues" evidence="8">
    <location>
        <begin position="2479"/>
        <end position="2497"/>
    </location>
</feature>
<name>A0A6H5GDT4_9HEMI</name>
<comment type="subcellular location">
    <subcellularLocation>
        <location evidence="1">Cytoplasm</location>
    </subcellularLocation>
</comment>
<dbReference type="SMART" id="SM00050">
    <property type="entry name" value="DISIN"/>
    <property type="match status" value="1"/>
</dbReference>
<feature type="region of interest" description="Disordered" evidence="8">
    <location>
        <begin position="904"/>
        <end position="923"/>
    </location>
</feature>
<feature type="region of interest" description="Disordered" evidence="8">
    <location>
        <begin position="934"/>
        <end position="973"/>
    </location>
</feature>
<evidence type="ECO:0000256" key="5">
    <source>
        <dbReference type="ARBA" id="ARBA00023157"/>
    </source>
</evidence>
<keyword evidence="14" id="KW-1185">Reference proteome</keyword>
<evidence type="ECO:0000256" key="2">
    <source>
        <dbReference type="ARBA" id="ARBA00022490"/>
    </source>
</evidence>
<dbReference type="InterPro" id="IPR034027">
    <property type="entry name" value="Reprolysin_adamalysin"/>
</dbReference>
<dbReference type="SUPFAM" id="SSF48371">
    <property type="entry name" value="ARM repeat"/>
    <property type="match status" value="1"/>
</dbReference>
<dbReference type="OrthoDB" id="18896at2759"/>
<dbReference type="Pfam" id="PF16172">
    <property type="entry name" value="DOCK_N"/>
    <property type="match status" value="1"/>
</dbReference>
<keyword evidence="5" id="KW-1015">Disulfide bond</keyword>
<dbReference type="GO" id="GO:0046872">
    <property type="term" value="F:metal ion binding"/>
    <property type="evidence" value="ECO:0007669"/>
    <property type="project" value="UniProtKB-KW"/>
</dbReference>
<feature type="domain" description="C2 DOCK-type" evidence="11">
    <location>
        <begin position="1423"/>
        <end position="1599"/>
    </location>
</feature>
<feature type="binding site" evidence="6">
    <location>
        <position position="396"/>
    </location>
    <ligand>
        <name>Zn(2+)</name>
        <dbReference type="ChEBI" id="CHEBI:29105"/>
        <note>catalytic</note>
    </ligand>
</feature>
<dbReference type="SUPFAM" id="SSF55486">
    <property type="entry name" value="Metalloproteases ('zincins'), catalytic domain"/>
    <property type="match status" value="1"/>
</dbReference>
<feature type="domain" description="Disintegrin" evidence="9">
    <location>
        <begin position="508"/>
        <end position="586"/>
    </location>
</feature>
<dbReference type="PROSITE" id="PS51651">
    <property type="entry name" value="DOCKER"/>
    <property type="match status" value="1"/>
</dbReference>
<dbReference type="Gene3D" id="2.60.40.150">
    <property type="entry name" value="C2 domain"/>
    <property type="match status" value="1"/>
</dbReference>
<feature type="compositionally biased region" description="Low complexity" evidence="8">
    <location>
        <begin position="2416"/>
        <end position="2432"/>
    </location>
</feature>
<dbReference type="InterPro" id="IPR026791">
    <property type="entry name" value="DOCK"/>
</dbReference>
<feature type="region of interest" description="Disordered" evidence="8">
    <location>
        <begin position="861"/>
        <end position="897"/>
    </location>
</feature>
<dbReference type="InterPro" id="IPR024079">
    <property type="entry name" value="MetalloPept_cat_dom_sf"/>
</dbReference>
<evidence type="ECO:0000256" key="4">
    <source>
        <dbReference type="ARBA" id="ARBA00022658"/>
    </source>
</evidence>
<dbReference type="GO" id="GO:0005886">
    <property type="term" value="C:plasma membrane"/>
    <property type="evidence" value="ECO:0007669"/>
    <property type="project" value="TreeGrafter"/>
</dbReference>
<protein>
    <recommendedName>
        <fullName evidence="15">C2 DOCK-type domain-containing protein</fullName>
    </recommendedName>
</protein>
<dbReference type="GO" id="GO:0005737">
    <property type="term" value="C:cytoplasm"/>
    <property type="evidence" value="ECO:0007669"/>
    <property type="project" value="UniProtKB-SubCell"/>
</dbReference>
<dbReference type="InterPro" id="IPR027007">
    <property type="entry name" value="C2_DOCK-type_domain"/>
</dbReference>
<dbReference type="CDD" id="cd04269">
    <property type="entry name" value="ZnMc_adamalysin_II_like"/>
    <property type="match status" value="1"/>
</dbReference>
<dbReference type="Pfam" id="PF06920">
    <property type="entry name" value="DHR-2_Lobe_A"/>
    <property type="match status" value="1"/>
</dbReference>
<evidence type="ECO:0000256" key="6">
    <source>
        <dbReference type="PROSITE-ProRule" id="PRU00276"/>
    </source>
</evidence>
<dbReference type="GO" id="GO:0016477">
    <property type="term" value="P:cell migration"/>
    <property type="evidence" value="ECO:0007669"/>
    <property type="project" value="TreeGrafter"/>
</dbReference>
<reference evidence="13 14" key="1">
    <citation type="submission" date="2020-02" db="EMBL/GenBank/DDBJ databases">
        <authorList>
            <person name="Ferguson B K."/>
        </authorList>
    </citation>
    <scope>NUCLEOTIDE SEQUENCE [LARGE SCALE GENOMIC DNA]</scope>
</reference>
<dbReference type="GO" id="GO:0007520">
    <property type="term" value="P:myoblast fusion"/>
    <property type="evidence" value="ECO:0007669"/>
    <property type="project" value="TreeGrafter"/>
</dbReference>
<comment type="similarity">
    <text evidence="7">Belongs to the DOCK family.</text>
</comment>
<evidence type="ECO:0000256" key="8">
    <source>
        <dbReference type="SAM" id="MobiDB-lite"/>
    </source>
</evidence>
<keyword evidence="6" id="KW-0479">Metal-binding</keyword>
<dbReference type="InterPro" id="IPR001762">
    <property type="entry name" value="Disintegrin_dom"/>
</dbReference>
<evidence type="ECO:0000259" key="12">
    <source>
        <dbReference type="PROSITE" id="PS51651"/>
    </source>
</evidence>
<dbReference type="GO" id="GO:0005085">
    <property type="term" value="F:guanyl-nucleotide exchange factor activity"/>
    <property type="evidence" value="ECO:0007669"/>
    <property type="project" value="UniProtKB-KW"/>
</dbReference>
<dbReference type="InterPro" id="IPR046769">
    <property type="entry name" value="DOCKER_Lobe_A"/>
</dbReference>
<dbReference type="GO" id="GO:0006508">
    <property type="term" value="P:proteolysis"/>
    <property type="evidence" value="ECO:0007669"/>
    <property type="project" value="InterPro"/>
</dbReference>
<dbReference type="Gene3D" id="1.25.40.410">
    <property type="match status" value="1"/>
</dbReference>
<dbReference type="Pfam" id="PF01421">
    <property type="entry name" value="Reprolysin"/>
    <property type="match status" value="1"/>
</dbReference>
<dbReference type="InterPro" id="IPR027357">
    <property type="entry name" value="DOCKER_dom"/>
</dbReference>
<feature type="binding site" evidence="6">
    <location>
        <position position="402"/>
    </location>
    <ligand>
        <name>Zn(2+)</name>
        <dbReference type="ChEBI" id="CHEBI:29105"/>
        <note>catalytic</note>
    </ligand>
</feature>
<keyword evidence="3" id="KW-0597">Phosphoprotein</keyword>
<dbReference type="InterPro" id="IPR001590">
    <property type="entry name" value="Peptidase_M12B"/>
</dbReference>
<dbReference type="Proteomes" id="UP000479000">
    <property type="component" value="Unassembled WGS sequence"/>
</dbReference>
<dbReference type="InterPro" id="IPR016024">
    <property type="entry name" value="ARM-type_fold"/>
</dbReference>
<feature type="region of interest" description="Disordered" evidence="8">
    <location>
        <begin position="2454"/>
        <end position="2554"/>
    </location>
</feature>
<evidence type="ECO:0000259" key="10">
    <source>
        <dbReference type="PROSITE" id="PS50215"/>
    </source>
</evidence>
<feature type="compositionally biased region" description="Basic residues" evidence="8">
    <location>
        <begin position="2394"/>
        <end position="2403"/>
    </location>
</feature>
<dbReference type="InterPro" id="IPR036436">
    <property type="entry name" value="Disintegrin_dom_sf"/>
</dbReference>
<dbReference type="InterPro" id="IPR035892">
    <property type="entry name" value="C2_domain_sf"/>
</dbReference>
<keyword evidence="6" id="KW-0862">Zinc</keyword>
<evidence type="ECO:0000259" key="9">
    <source>
        <dbReference type="PROSITE" id="PS50214"/>
    </source>
</evidence>
<sequence>VSPFHGAEFNAASSTFRFSRPCAQNELRGSKVCVETVDTSGNPNGNLSTDEIRHRLPSINSFHRTVVAIETAIARRATVAVAYGTSINPKFPVFNMRPSHSSVLFHIARGRRIISPFTLARVLGRYLGKSHQAAGSALGIEPRIAHLCRATPLLRSTGSDETGALKASRCSGQKYQETHYANFKIRQKNLLHFWNIKNIHIFCKKHPHVIFEARTKANKGCGLQGNTDWRTNTYRRTKHVSGGRFARDVSEATKYIETALVIDKAMFEKRNGSTRSEVVHDAIQVANIADLYFRTLNTRVSVVYIETWQDRNHASIDKGEDIGKALLSFIDYSSRNLYRIEKDTTQLLTGDNFKGGEAGISVPDVVCTSKSVGISVDVNPYELHLLAGTMAHMIGHNIGMSHDGGREECVCRDWHGCIMAQTIVGQENVQPYKFSECSRTDYNSALRTGHGICLLNKPNETKFVKIGSFVSEIKQLDGLPEVGDRKSLKSNAYFLETSNCFAFQLETKRTCGNGVVEEGEDCDCGAIHDCQDQECCDPYTCKLRKDAQCATGPCCPWAPCAGRRPTSATCPNIVRGTWGSVPRTCTRRMASNATQERPIVSMASAPRWTPNVTGSGASKHAVDPVAIPRGSSTTDTTTWERRLRRADFSQLYYKKRQLRSFFLARIPVIKASGSTTPKAMLKKCCPKAGTTWVQTCSPAGLFPSYHEDILEALRTAASRHHGGSGSGSATASSDDLLRRSLAAAAALDTSYNRVNSQDKLCDPSQYPADHLLSRHGSQTHVVMVESNSPTPSGHHHHHRRTNHRTDNQADDEEDEEVHPVGPIRIRNLEDLIRQLEHKTTRHMSPSGSEDIRMSETEADRHYNRLDSQGGRVRGSEFGYGRYRHGPGSSGSGRGYLPEEEGIYESADQDRGPPPDTPDSESDDFIQAQPRLAQLGSGGEEQQRLGYSPPESPCRHDDSPSPHNDQSALLPPGPKYPDDWLLEGWIVRKIGLQMTDIRENPGHFQNWRMIRHLWEVHLKNAELKDVYSEEKNSTVGSALEQIRDQHEVSNVYSFGLGEKGSCPGRALPPSRRMSQEMSLVSQNVGTVIHGLLVGSTAVKPHTISYQSRVANSAHDFGMTRWYRSDYCATAYRRSCPQTAASGCGDICCSPRMGFPHSILGLDMVVRDENGNFLNPESTSTIELFRHHQTASERINRAINEPTHKETRKSESVYQVSHAVFVNVRELECRAVEDLELLLCLYDARENRPFTENHRFLKSMKTIDTDGNSFINRKLLFTDLGTRDLLREKVYLVCYVVRIGAMDSKPKKDPVITNLADAVRRPLGVAAKDITLIVNGKLGHSDEDPLTLPLIMCDKDNMEATLKKLMNNKDLTHKDHKGQGLKVIVKMLHGDLKQLREGDPHLMMGQVAVARKMGFPEVILPGDVRNDLYLTLVSGEFSKGSKSTDKNVQVTVTVCNEKGQPLQGVVQNGNEESEYRSVIYYHEDKPRWAETCKVAVPIDDFKYSHLKFTFKHRSSNEAKDRNEKPFAMSYVKLMQENGTTLPDTTHELLVYKVDQKKWDPSEVSYLALPSTRSELEDGSKPSVNGLSLTNKDSFTIQTNVCSTKLTQNIDLLSLLNWASEPERVVESLQALTKVGGEEIVKFLQDVLDALFNILQEPTTGHADKMVFNCLLYIIGLVSDLKYQHFQPVLDLYIKESFCATLAYNKLLAVLKDHIDANCLNMSPDPSERELLLKTMKSLQYLMKFVVRSRQLYADDMLTDIINSLSQNRLTKQKMMTLSDIIHSPLFRIVDCRHVLLPIILLHVKDLLEAKDEVELCVGILSDIMHLLFRDDVGCTIDDLSVTMYTVLRTVIQTTIAMDREGPLVGSLVSVMLSVLRQMGSKHFEDYINRFPTTIDRLDFLMEILLVFKDLVSRPVYPKDWTEMIMLQNSHYDFFSHTIRDYYFQNFEHQAWNNFFHCAIAFLTQAALQLETFSPAKRRRITARYKDMRMETGFEIRSMWFNLGQHKKQFIPGLVGPFLEMTLIPEVELRKATLPIFFDMMQCEFYSYKESEGKRDSANIKANFLEVPIINAWFLVDFFVVVFLFTRYSILVLTVLFVSFQFENEMISKLDNLVEGGRGDAQYKELFQKIVSELCEHHSTLREQGLRFVRTVGRLMERLLEYRTIIHDENKENRMSCTVNLLDFYSEINRKEMYVRYLNKLCDLHLECDNYTEAAFTLKLYSKLLSWSDAPLASFLRGSKYANCTTHRQLKETLYHSIIHYFDLGKMWECAVDACKELVQQYEEQTYDLKRLSGLLRDMAQFYDNILTKLRPDPEYFRVGYFGRGFPPFMQNKVFIYRGKEYERLSDFCTRALNQLPKAELMNTLTPPGEDITESDKQSGSVYVRSTSTLSSPSTRKEKKKKRRHTNKETNNRDSGFETRPSSQWYTSSSPTSTPTASLVFDDSAISTSSLPSPVFELRQQLTPTRPLRSEVEKEKRLSRPPSLQFSSKVSTASTPNGNRDSVGGSSSLVSGTTDSTGSEDEPPPLPIKTRGEADYCNLPDDTYTNVTSSPSTPRVRSKVNIRVVEDFR</sequence>
<feature type="compositionally biased region" description="Basic residues" evidence="8">
    <location>
        <begin position="793"/>
        <end position="802"/>
    </location>
</feature>
<dbReference type="Pfam" id="PF14429">
    <property type="entry name" value="DOCK-C2"/>
    <property type="match status" value="1"/>
</dbReference>
<dbReference type="GO" id="GO:0031267">
    <property type="term" value="F:small GTPase binding"/>
    <property type="evidence" value="ECO:0007669"/>
    <property type="project" value="TreeGrafter"/>
</dbReference>
<organism evidence="13 14">
    <name type="scientific">Nesidiocoris tenuis</name>
    <dbReference type="NCBI Taxonomy" id="355587"/>
    <lineage>
        <taxon>Eukaryota</taxon>
        <taxon>Metazoa</taxon>
        <taxon>Ecdysozoa</taxon>
        <taxon>Arthropoda</taxon>
        <taxon>Hexapoda</taxon>
        <taxon>Insecta</taxon>
        <taxon>Pterygota</taxon>
        <taxon>Neoptera</taxon>
        <taxon>Paraneoptera</taxon>
        <taxon>Hemiptera</taxon>
        <taxon>Heteroptera</taxon>
        <taxon>Panheteroptera</taxon>
        <taxon>Cimicomorpha</taxon>
        <taxon>Miridae</taxon>
        <taxon>Dicyphina</taxon>
        <taxon>Nesidiocoris</taxon>
    </lineage>
</organism>
<proteinExistence type="inferred from homology"/>